<keyword evidence="2" id="KW-1185">Reference proteome</keyword>
<dbReference type="GeneID" id="87903003"/>
<accession>A0ABR0GNM3</accession>
<dbReference type="RefSeq" id="XP_062746336.1">
    <property type="nucleotide sequence ID" value="XM_062883412.1"/>
</dbReference>
<comment type="caution">
    <text evidence="1">The sequence shown here is derived from an EMBL/GenBank/DDBJ whole genome shotgun (WGS) entry which is preliminary data.</text>
</comment>
<sequence>MIRRFLFGDKFSTPFDGPVDTPLCGYLHTVLHYKARRTYKVTSRLVAPGFIDTRVSAIVVTHYPQTFYGTEDPIIYPVRAWVLNIRTVSCGLMCGFGPPGSL</sequence>
<reference evidence="1 2" key="1">
    <citation type="journal article" date="2023" name="bioRxiv">
        <title>High-quality genome assemblies of four members of thePodospora anserinaspecies complex.</title>
        <authorList>
            <person name="Ament-Velasquez S.L."/>
            <person name="Vogan A.A."/>
            <person name="Wallerman O."/>
            <person name="Hartmann F."/>
            <person name="Gautier V."/>
            <person name="Silar P."/>
            <person name="Giraud T."/>
            <person name="Johannesson H."/>
        </authorList>
    </citation>
    <scope>NUCLEOTIDE SEQUENCE [LARGE SCALE GENOMIC DNA]</scope>
    <source>
        <strain evidence="1 2">CBS 415.72m</strain>
    </source>
</reference>
<gene>
    <name evidence="1" type="ORF">QC762_0045100</name>
</gene>
<proteinExistence type="predicted"/>
<protein>
    <submittedName>
        <fullName evidence="1">Uncharacterized protein</fullName>
    </submittedName>
</protein>
<evidence type="ECO:0000313" key="2">
    <source>
        <dbReference type="Proteomes" id="UP001323405"/>
    </source>
</evidence>
<name>A0ABR0GNM3_9PEZI</name>
<organism evidence="1 2">
    <name type="scientific">Podospora pseudocomata</name>
    <dbReference type="NCBI Taxonomy" id="2093779"/>
    <lineage>
        <taxon>Eukaryota</taxon>
        <taxon>Fungi</taxon>
        <taxon>Dikarya</taxon>
        <taxon>Ascomycota</taxon>
        <taxon>Pezizomycotina</taxon>
        <taxon>Sordariomycetes</taxon>
        <taxon>Sordariomycetidae</taxon>
        <taxon>Sordariales</taxon>
        <taxon>Podosporaceae</taxon>
        <taxon>Podospora</taxon>
    </lineage>
</organism>
<evidence type="ECO:0000313" key="1">
    <source>
        <dbReference type="EMBL" id="KAK4657363.1"/>
    </source>
</evidence>
<dbReference type="Proteomes" id="UP001323405">
    <property type="component" value="Unassembled WGS sequence"/>
</dbReference>
<dbReference type="EMBL" id="JAFFHA010000004">
    <property type="protein sequence ID" value="KAK4657363.1"/>
    <property type="molecule type" value="Genomic_DNA"/>
</dbReference>